<dbReference type="PANTHER" id="PTHR46761">
    <property type="entry name" value="RAN GTPASE-ACTIVATING PROTEIN 1"/>
    <property type="match status" value="1"/>
</dbReference>
<evidence type="ECO:0000256" key="3">
    <source>
        <dbReference type="ARBA" id="ARBA00022490"/>
    </source>
</evidence>
<dbReference type="Gene3D" id="1.10.246.200">
    <property type="entry name" value="WPP domain"/>
    <property type="match status" value="1"/>
</dbReference>
<dbReference type="Pfam" id="PF13943">
    <property type="entry name" value="WPP"/>
    <property type="match status" value="1"/>
</dbReference>
<sequence length="268" mass="29593">MDSTGQNRLNSIKLWPPSQGTRHILVERITKNLTTPSILSRKYGLLSKDEAEEDAKRIEAAAFETANQHFEKEPDGDGASAVQIYAKESSTLMVEAVKRGPRAKEEQQEVTIETVTPEHKAVFDISKGRRAFIEADEATDLLKPLQEPGNKYTKICFSNRSFGLDAARIAAPILVSLKGQLTEVDLSDVVAGRPEDEALEVMKMFSAALEGFDLRYLDLSDNALGEKGVRAFSELLSSQSNLKELYLKNDGISEEAAKAVGQLQFLNF</sequence>
<dbReference type="GO" id="GO:0005096">
    <property type="term" value="F:GTPase activator activity"/>
    <property type="evidence" value="ECO:0007669"/>
    <property type="project" value="InterPro"/>
</dbReference>
<dbReference type="InterPro" id="IPR032675">
    <property type="entry name" value="LRR_dom_sf"/>
</dbReference>
<dbReference type="GO" id="GO:0005737">
    <property type="term" value="C:cytoplasm"/>
    <property type="evidence" value="ECO:0007669"/>
    <property type="project" value="UniProtKB-SubCell"/>
</dbReference>
<evidence type="ECO:0000313" key="6">
    <source>
        <dbReference type="EMBL" id="KAI7739495.1"/>
    </source>
</evidence>
<dbReference type="PANTHER" id="PTHR46761:SF2">
    <property type="entry name" value="RAN GTPASE-ACTIVATING PROTEIN 1"/>
    <property type="match status" value="1"/>
</dbReference>
<keyword evidence="3" id="KW-0963">Cytoplasm</keyword>
<dbReference type="SMART" id="SM00368">
    <property type="entry name" value="LRR_RI"/>
    <property type="match status" value="1"/>
</dbReference>
<dbReference type="InterPro" id="IPR025265">
    <property type="entry name" value="WPP_dom"/>
</dbReference>
<evidence type="ECO:0000256" key="1">
    <source>
        <dbReference type="ARBA" id="ARBA00004123"/>
    </source>
</evidence>
<evidence type="ECO:0000259" key="5">
    <source>
        <dbReference type="Pfam" id="PF13943"/>
    </source>
</evidence>
<dbReference type="Proteomes" id="UP001206925">
    <property type="component" value="Unassembled WGS sequence"/>
</dbReference>
<comment type="subcellular location">
    <subcellularLocation>
        <location evidence="2">Cytoplasm</location>
    </subcellularLocation>
    <subcellularLocation>
        <location evidence="1">Nucleus</location>
    </subcellularLocation>
</comment>
<proteinExistence type="predicted"/>
<dbReference type="AlphaFoldDB" id="A0AAD5GEM4"/>
<evidence type="ECO:0000256" key="2">
    <source>
        <dbReference type="ARBA" id="ARBA00004496"/>
    </source>
</evidence>
<accession>A0AAD5GEM4</accession>
<dbReference type="EMBL" id="JAMZMK010008614">
    <property type="protein sequence ID" value="KAI7739495.1"/>
    <property type="molecule type" value="Genomic_DNA"/>
</dbReference>
<comment type="caution">
    <text evidence="6">The sequence shown here is derived from an EMBL/GenBank/DDBJ whole genome shotgun (WGS) entry which is preliminary data.</text>
</comment>
<protein>
    <recommendedName>
        <fullName evidence="5">WPP domain-containing protein</fullName>
    </recommendedName>
</protein>
<organism evidence="6 7">
    <name type="scientific">Ambrosia artemisiifolia</name>
    <name type="common">Common ragweed</name>
    <dbReference type="NCBI Taxonomy" id="4212"/>
    <lineage>
        <taxon>Eukaryota</taxon>
        <taxon>Viridiplantae</taxon>
        <taxon>Streptophyta</taxon>
        <taxon>Embryophyta</taxon>
        <taxon>Tracheophyta</taxon>
        <taxon>Spermatophyta</taxon>
        <taxon>Magnoliopsida</taxon>
        <taxon>eudicotyledons</taxon>
        <taxon>Gunneridae</taxon>
        <taxon>Pentapetalae</taxon>
        <taxon>asterids</taxon>
        <taxon>campanulids</taxon>
        <taxon>Asterales</taxon>
        <taxon>Asteraceae</taxon>
        <taxon>Asteroideae</taxon>
        <taxon>Heliantheae alliance</taxon>
        <taxon>Heliantheae</taxon>
        <taxon>Ambrosia</taxon>
    </lineage>
</organism>
<evidence type="ECO:0000313" key="7">
    <source>
        <dbReference type="Proteomes" id="UP001206925"/>
    </source>
</evidence>
<keyword evidence="4" id="KW-0539">Nucleus</keyword>
<gene>
    <name evidence="6" type="ORF">M8C21_009542</name>
</gene>
<dbReference type="InterPro" id="IPR045203">
    <property type="entry name" value="RanGAP1/2"/>
</dbReference>
<evidence type="ECO:0000256" key="4">
    <source>
        <dbReference type="ARBA" id="ARBA00023242"/>
    </source>
</evidence>
<keyword evidence="7" id="KW-1185">Reference proteome</keyword>
<name>A0AAD5GEM4_AMBAR</name>
<dbReference type="GO" id="GO:0005634">
    <property type="term" value="C:nucleus"/>
    <property type="evidence" value="ECO:0007669"/>
    <property type="project" value="UniProtKB-SubCell"/>
</dbReference>
<reference evidence="6" key="1">
    <citation type="submission" date="2022-06" db="EMBL/GenBank/DDBJ databases">
        <title>Uncovering the hologenomic basis of an extraordinary plant invasion.</title>
        <authorList>
            <person name="Bieker V.C."/>
            <person name="Martin M.D."/>
            <person name="Gilbert T."/>
            <person name="Hodgins K."/>
            <person name="Battlay P."/>
            <person name="Petersen B."/>
            <person name="Wilson J."/>
        </authorList>
    </citation>
    <scope>NUCLEOTIDE SEQUENCE</scope>
    <source>
        <strain evidence="6">AA19_3_7</strain>
        <tissue evidence="6">Leaf</tissue>
    </source>
</reference>
<feature type="domain" description="WPP" evidence="5">
    <location>
        <begin position="11"/>
        <end position="106"/>
    </location>
</feature>
<dbReference type="SUPFAM" id="SSF52047">
    <property type="entry name" value="RNI-like"/>
    <property type="match status" value="1"/>
</dbReference>
<dbReference type="Gene3D" id="3.80.10.10">
    <property type="entry name" value="Ribonuclease Inhibitor"/>
    <property type="match status" value="1"/>
</dbReference>
<dbReference type="InterPro" id="IPR038214">
    <property type="entry name" value="WPP_sf"/>
</dbReference>